<dbReference type="Proteomes" id="UP001144323">
    <property type="component" value="Unassembled WGS sequence"/>
</dbReference>
<sequence length="161" mass="17018">MDDDAARAIGARLAEIYEGIWVGPMQDVPICNDALGVAAVGFRAHGDAAIGIVVTPWFMNLIVVEEKAKGGMGQTVPAAVPAGDVDCVTGWLEGFGALRACSLFSPMFQFAQMAIAVDVAEAAMTAFFTPPPREERSAPAQSLDRRALLKGRLVRDAEPLS</sequence>
<protein>
    <submittedName>
        <fullName evidence="1">Hydrogenase expression/formation protein HupJ</fullName>
    </submittedName>
</protein>
<dbReference type="AlphaFoldDB" id="A0A9W6LRS5"/>
<reference evidence="1" key="1">
    <citation type="journal article" date="2023" name="Int. J. Syst. Evol. Microbiol.">
        <title>Methylocystis iwaonis sp. nov., a type II methane-oxidizing bacterium from surface soil of a rice paddy field in Japan, and emended description of the genus Methylocystis (ex Whittenbury et al. 1970) Bowman et al. 1993.</title>
        <authorList>
            <person name="Kaise H."/>
            <person name="Sawadogo J.B."/>
            <person name="Alam M.S."/>
            <person name="Ueno C."/>
            <person name="Dianou D."/>
            <person name="Shinjo R."/>
            <person name="Asakawa S."/>
        </authorList>
    </citation>
    <scope>NUCLEOTIDE SEQUENCE</scope>
    <source>
        <strain evidence="1">LMG27198</strain>
    </source>
</reference>
<dbReference type="RefSeq" id="WP_281801922.1">
    <property type="nucleotide sequence ID" value="NZ_BSEC01000001.1"/>
</dbReference>
<comment type="caution">
    <text evidence="1">The sequence shown here is derived from an EMBL/GenBank/DDBJ whole genome shotgun (WGS) entry which is preliminary data.</text>
</comment>
<keyword evidence="2" id="KW-1185">Reference proteome</keyword>
<dbReference type="EMBL" id="BSEC01000001">
    <property type="protein sequence ID" value="GLI92604.1"/>
    <property type="molecule type" value="Genomic_DNA"/>
</dbReference>
<dbReference type="InterPro" id="IPR038530">
    <property type="entry name" value="NiFe-hyd_HybE_sf"/>
</dbReference>
<dbReference type="NCBIfam" id="TIGR03993">
    <property type="entry name" value="hydrog_HybE"/>
    <property type="match status" value="1"/>
</dbReference>
<dbReference type="Gene3D" id="3.30.1460.40">
    <property type="entry name" value="[NiFe]-hydrogenase assembly chaperone, HybE"/>
    <property type="match status" value="1"/>
</dbReference>
<evidence type="ECO:0000313" key="2">
    <source>
        <dbReference type="Proteomes" id="UP001144323"/>
    </source>
</evidence>
<accession>A0A9W6LRS5</accession>
<dbReference type="Pfam" id="PF11939">
    <property type="entry name" value="NiFe-hyd_HybE"/>
    <property type="match status" value="1"/>
</dbReference>
<gene>
    <name evidence="1" type="primary">hupJ</name>
    <name evidence="1" type="ORF">LMG27198_15960</name>
</gene>
<dbReference type="InterPro" id="IPR023994">
    <property type="entry name" value="NiFe-hyd_HybE"/>
</dbReference>
<proteinExistence type="predicted"/>
<organism evidence="1 2">
    <name type="scientific">Methylocystis echinoides</name>
    <dbReference type="NCBI Taxonomy" id="29468"/>
    <lineage>
        <taxon>Bacteria</taxon>
        <taxon>Pseudomonadati</taxon>
        <taxon>Pseudomonadota</taxon>
        <taxon>Alphaproteobacteria</taxon>
        <taxon>Hyphomicrobiales</taxon>
        <taxon>Methylocystaceae</taxon>
        <taxon>Methylocystis</taxon>
    </lineage>
</organism>
<name>A0A9W6LRS5_9HYPH</name>
<evidence type="ECO:0000313" key="1">
    <source>
        <dbReference type="EMBL" id="GLI92604.1"/>
    </source>
</evidence>